<sequence>MKRSPWQSNRPSLASLSSYESSSIRAHLPDDLEDPPLACSLEGLCIHALIQTGVSPVGLNSGEDMVVQHHKVLRELTLDQATILKDPATGLWSWGIKTKYEPATGSGADKEISYSGLRDDNQMRSLRHDMVGLALCQDPTDVKLRTVFFERIPSGYGDLSPDYYREYKGCRYFIEIGTSKANSPEGADRDYLKKLSKYTMALEEADHDKPCFLVVIIVGKDFVLSNFWLEPELVDCLTFHMALAQLMELKMESLNMPRLMAPLETHRDVMVEEIMRQLNSIPVDEGPSQSPMWITKEFITSLSTPADEEKVMAYFLKEVASAKDTLIEMRSRQEDKRKADFIETLRTQQSRSVQKPIMAFPCVVVPRSDDFKYDISIPIICDERGALDSTLNLWEAAFEGLNADQRFPERWFLQQEEDMLETDPVKQKEIEDRNKEGRKHNHRCDVKGKLSKEDLEDLALDGLWGKKHQNNSAKAAKEEENKLPYNWDTPLQDICDAVEEAAWFDEYDYANPDRSGLALMRHCMELTDQNGEMLSVVDQWTRTKIYSWLELISDISLEIAISMKQNVSSGSVLLKKLGHYEVYLLLLPTKMTEHIFFSIMIPPQDGVEVLMELPFRRLHKMYGGGLYTKFCSFRADKLSNQATSLSTMLGLASYWSYHYELPNAEPESFVVNKVASQMLNFSLLVRLENKHQTEEAITVSRYMYMEVLKCNSLYPPDPFRLICKFSDCPRSRLELWVMHRLLFSFQTMIDRPVVKPVDLDLDNEVDEDPEEEVPHNDIWEGLINFVTGTQELRASRLVNLFYIGYTVDKDQVAQANTDYQILKKAVKREREFDLSEVYRSDGTWDDFTETPKEKQFSINVIKMGCELMCTELSKAHGREFKHVLLNKILLRLSRHMTHELATIKASANLEHVEWDKLDKADQVLRDRKGRLKVIEAIVKKIGLFEYNPFMKLEEVVVLIESTSRGVISDLFKKNQHGGLREIYVLTIESRIVALFIETCSRVLCEEFDCETMTHPKNKSEAIERHKAHVARTVHGKGLKFAELHCSADKKNWNNHLTARALSIPLLMLLPGVIHGPIQRILNMWTLRLLQVPRGALKLLVEGVKLRCPTYTEMAMEFDRPGSTGRSLFADSKSSFIVFNTGMMQGILHYNSSLLHVGFLKVTSKLIRTTMKHFHPSTICKVDQMCSSDDSATIMSIMFPMDEKEEECTTAVFLGEVICQALTTFSNYHCLMNSEKSTMGARHQVEFNSDFIMGNTVAVPSLKWALACFGVTESQSPIKRQYDFYARLSQASSSGLPSTNTTMLQIAQGLLYYRLMGSSTSSHFNTYSKLLKLYPDPTVGFFIIDHVYAPGVLGFGFMHWFLCKKTGITHLKMSNVVNGSLEFTPEGGLLESLVIRHGDSRRYLSMMETLTDGEGVAAAREKINENPLALYRPAVSRSDSLIKILAKALSPGTADSLSRGVPFMQVVGSTVYHLHTFSYTRLEASMPDGKKEVSSNKISLIAEIFRRIDAKNEPLIVPKQVAEALSHPNYRRYEEYITLLSSYKEAREIPVRPMRYKKSSLRFQHATSHIGVPLYDLVREKWAGVPGKNSIQLMEKSWEEYLVLMPWLRDTEEETLEASPFFDHVQLHSFVSASKKTSRTYSRVGPAIRSSYTLTQLDQLARRTYKEGVVLRLSQDQKQFYLAFRDRRSAMGLALEIPVEGARLEAFKETVNNYPVERQTLESIRDLNRREAILTIIMAKAMGDRFSDQEITKAVEEMGGGLFVSYLQAQKKTTTKNKFGKVVVKWTGHGIIVLTAKDLVCHIKVQDNFATEMDVNSTRQLTRNHTQVLKCLAEHSIYPSTISTLVSYGYYLTSDGVSPCGPGIGIVEKTGNTMKPPDNLSLSYSVTVQQGRLALEQITENSKHVVLAYNTLSHEFSVASTNVLHDNVWDAWYQQGRLESSVAIDFINETGVRYKNELSKTDRSYTCTKEVVALRQFLKKTLLARLRHKGYSVGALDYGVESDSESEAESEANSAVKMRLSDTVHCLKEPGEIMGLLRGWAAQQDQDTLQENRLAGDLAEGILCNPFPEGYSALLSKTARPVELSTDRLSSQYSVLPFWDELIKIVSNYNPSAWPSILSGRNVAGIEFSQSLIWLLLEAKSLPALILGRSKSEQELSEADIAVYAPTGSYRSRTSKDTAKMRLAIEAVFKKKARSILTSSEKFKSKPELVEEFLTMIEEPLTESLAIIDTESKSSAGSLGAEEPDPTPEEKVSSWLASSGNTGPDTLPMASIMNVQTLLTSDEITWLHGILMSKLELIRPDAVVTTNHLKSGVAVSEGPAIDEKEVLFCHLGTQESGHWVSCVTGMETNKWTPYIWVYDGLNSCSNRPEVFRQLKNVFPDLAEEQLVYKEVPQQEGTECGHVAFLHASHALMGWKVPEYSKASLTTWILNTLICKRLQKLPAGI</sequence>
<dbReference type="InterPro" id="IPR007322">
    <property type="entry name" value="RNA_pol_bunyavir"/>
</dbReference>
<dbReference type="GO" id="GO:0016787">
    <property type="term" value="F:hydrolase activity"/>
    <property type="evidence" value="ECO:0007669"/>
    <property type="project" value="UniProtKB-KW"/>
</dbReference>
<evidence type="ECO:0000256" key="9">
    <source>
        <dbReference type="ARBA" id="ARBA00034123"/>
    </source>
</evidence>
<protein>
    <recommendedName>
        <fullName evidence="2">RNA-directed RNA polymerase L</fullName>
        <ecNumber evidence="1">2.7.7.48</ecNumber>
    </recommendedName>
    <alternativeName>
        <fullName evidence="6">Large structural protein</fullName>
    </alternativeName>
    <alternativeName>
        <fullName evidence="8">Replicase</fullName>
    </alternativeName>
    <alternativeName>
        <fullName evidence="7">Transcriptase</fullName>
    </alternativeName>
</protein>
<evidence type="ECO:0000256" key="7">
    <source>
        <dbReference type="ARBA" id="ARBA00030436"/>
    </source>
</evidence>
<evidence type="ECO:0000256" key="10">
    <source>
        <dbReference type="SAM" id="MobiDB-lite"/>
    </source>
</evidence>
<dbReference type="EC" id="2.7.7.48" evidence="1"/>
<dbReference type="PROSITE" id="PS50525">
    <property type="entry name" value="RDRP_SSRNA_NEG_SEG"/>
    <property type="match status" value="1"/>
</dbReference>
<gene>
    <name evidence="12" type="primary">L</name>
</gene>
<reference evidence="12" key="1">
    <citation type="submission" date="2014-09" db="EMBL/GenBank/DDBJ databases">
        <authorList>
            <person name="Li C.-X."/>
            <person name="Shi M."/>
            <person name="Tian J.-H."/>
            <person name="Lin X.-D."/>
            <person name="Kang Y.-J."/>
            <person name="Qin X.-C."/>
            <person name="Chen L.-J."/>
            <person name="Xu J."/>
            <person name="Holmes E.C."/>
        </authorList>
    </citation>
    <scope>NUCLEOTIDE SEQUENCE</scope>
    <source>
        <strain evidence="12">XC1-8</strain>
    </source>
</reference>
<feature type="domain" description="RdRp catalytic" evidence="11">
    <location>
        <begin position="1029"/>
        <end position="1225"/>
    </location>
</feature>
<dbReference type="GO" id="GO:0039694">
    <property type="term" value="P:viral RNA genome replication"/>
    <property type="evidence" value="ECO:0007669"/>
    <property type="project" value="InterPro"/>
</dbReference>
<evidence type="ECO:0000259" key="11">
    <source>
        <dbReference type="PROSITE" id="PS50525"/>
    </source>
</evidence>
<name>A0A0B5KKK0_9VIRU</name>
<feature type="region of interest" description="Disordered" evidence="10">
    <location>
        <begin position="2232"/>
        <end position="2259"/>
    </location>
</feature>
<dbReference type="InterPro" id="IPR007099">
    <property type="entry name" value="RNA-dir_pol_NSvirus"/>
</dbReference>
<feature type="compositionally biased region" description="Basic and acidic residues" evidence="10">
    <location>
        <begin position="423"/>
        <end position="435"/>
    </location>
</feature>
<dbReference type="GO" id="GO:0003968">
    <property type="term" value="F:RNA-directed RNA polymerase activity"/>
    <property type="evidence" value="ECO:0007669"/>
    <property type="project" value="UniProtKB-KW"/>
</dbReference>
<keyword evidence="12" id="KW-0548">Nucleotidyltransferase</keyword>
<evidence type="ECO:0000256" key="1">
    <source>
        <dbReference type="ARBA" id="ARBA00012494"/>
    </source>
</evidence>
<keyword evidence="3" id="KW-0808">Transferase</keyword>
<feature type="region of interest" description="Disordered" evidence="10">
    <location>
        <begin position="422"/>
        <end position="443"/>
    </location>
</feature>
<dbReference type="Pfam" id="PF15518">
    <property type="entry name" value="L_protein_N"/>
    <property type="match status" value="1"/>
</dbReference>
<accession>A0A0B5KKK0</accession>
<dbReference type="EMBL" id="KM817705">
    <property type="protein sequence ID" value="AJG39275.1"/>
    <property type="molecule type" value="Viral_cRNA"/>
</dbReference>
<dbReference type="Pfam" id="PF04196">
    <property type="entry name" value="Bunya_RdRp"/>
    <property type="match status" value="1"/>
</dbReference>
<organism evidence="12">
    <name type="scientific">Zhee Mosquito virus</name>
    <dbReference type="NCBI Taxonomy" id="1608147"/>
    <lineage>
        <taxon>Viruses</taxon>
        <taxon>Riboviria</taxon>
        <taxon>Orthornavirae</taxon>
        <taxon>Negarnaviricota</taxon>
        <taxon>Polyploviricotina</taxon>
        <taxon>Bunyaviricetes</taxon>
        <taxon>Elliovirales</taxon>
        <taxon>Peribunyaviridae</taxon>
    </lineage>
</organism>
<keyword evidence="12" id="KW-0696">RNA-directed RNA polymerase</keyword>
<evidence type="ECO:0000256" key="6">
    <source>
        <dbReference type="ARBA" id="ARBA00030285"/>
    </source>
</evidence>
<reference evidence="12" key="2">
    <citation type="journal article" date="2015" name="Elife">
        <title>Unprecedented genomic diversity of RNA viruses in arthropods reveals the ancestry of negative-sense RNA viruses.</title>
        <authorList>
            <person name="Li C.X."/>
            <person name="Shi M."/>
            <person name="Tian J.H."/>
            <person name="Lin X.D."/>
            <person name="Kang Y.J."/>
            <person name="Chen L.J."/>
            <person name="Qin X.C."/>
            <person name="Xu J."/>
            <person name="Holmes E.C."/>
            <person name="Zhang Y.Z."/>
        </authorList>
    </citation>
    <scope>NUCLEOTIDE SEQUENCE</scope>
    <source>
        <strain evidence="12">XC1-8</strain>
    </source>
</reference>
<evidence type="ECO:0000256" key="3">
    <source>
        <dbReference type="ARBA" id="ARBA00022679"/>
    </source>
</evidence>
<evidence type="ECO:0000256" key="8">
    <source>
        <dbReference type="ARBA" id="ARBA00031012"/>
    </source>
</evidence>
<comment type="similarity">
    <text evidence="9">Belongs to the Bunyavirales RNA polymerase family.</text>
</comment>
<dbReference type="GO" id="GO:0006351">
    <property type="term" value="P:DNA-templated transcription"/>
    <property type="evidence" value="ECO:0007669"/>
    <property type="project" value="InterPro"/>
</dbReference>
<evidence type="ECO:0000256" key="5">
    <source>
        <dbReference type="ARBA" id="ARBA00022842"/>
    </source>
</evidence>
<keyword evidence="4" id="KW-0378">Hydrolase</keyword>
<dbReference type="InterPro" id="IPR029124">
    <property type="entry name" value="L_protein_N"/>
</dbReference>
<keyword evidence="5" id="KW-0460">Magnesium</keyword>
<evidence type="ECO:0000313" key="12">
    <source>
        <dbReference type="EMBL" id="AJG39275.1"/>
    </source>
</evidence>
<proteinExistence type="inferred from homology"/>
<evidence type="ECO:0000256" key="4">
    <source>
        <dbReference type="ARBA" id="ARBA00022801"/>
    </source>
</evidence>
<evidence type="ECO:0000256" key="2">
    <source>
        <dbReference type="ARBA" id="ARBA00018602"/>
    </source>
</evidence>